<dbReference type="GO" id="GO:0008270">
    <property type="term" value="F:zinc ion binding"/>
    <property type="evidence" value="ECO:0007669"/>
    <property type="project" value="UniProtKB-KW"/>
</dbReference>
<keyword evidence="1" id="KW-0863">Zinc-finger</keyword>
<feature type="domain" description="CCHC-type" evidence="3">
    <location>
        <begin position="24"/>
        <end position="38"/>
    </location>
</feature>
<evidence type="ECO:0000256" key="2">
    <source>
        <dbReference type="SAM" id="MobiDB-lite"/>
    </source>
</evidence>
<dbReference type="PANTHER" id="PTHR15503">
    <property type="entry name" value="LDOC1 RELATED"/>
    <property type="match status" value="1"/>
</dbReference>
<evidence type="ECO:0000313" key="5">
    <source>
        <dbReference type="Proteomes" id="UP000318582"/>
    </source>
</evidence>
<dbReference type="SUPFAM" id="SSF50630">
    <property type="entry name" value="Acid proteases"/>
    <property type="match status" value="1"/>
</dbReference>
<dbReference type="AlphaFoldDB" id="A0A507DLP5"/>
<feature type="region of interest" description="Disordered" evidence="2">
    <location>
        <begin position="58"/>
        <end position="77"/>
    </location>
</feature>
<dbReference type="GO" id="GO:0003676">
    <property type="term" value="F:nucleic acid binding"/>
    <property type="evidence" value="ECO:0007669"/>
    <property type="project" value="InterPro"/>
</dbReference>
<feature type="compositionally biased region" description="Basic and acidic residues" evidence="2">
    <location>
        <begin position="68"/>
        <end position="77"/>
    </location>
</feature>
<dbReference type="PROSITE" id="PS50158">
    <property type="entry name" value="ZF_CCHC"/>
    <property type="match status" value="1"/>
</dbReference>
<dbReference type="InterPro" id="IPR032567">
    <property type="entry name" value="RTL1-rel"/>
</dbReference>
<dbReference type="Gene3D" id="2.40.70.10">
    <property type="entry name" value="Acid Proteases"/>
    <property type="match status" value="1"/>
</dbReference>
<comment type="caution">
    <text evidence="4">The sequence shown here is derived from an EMBL/GenBank/DDBJ whole genome shotgun (WGS) entry which is preliminary data.</text>
</comment>
<accession>A0A507DLP5</accession>
<keyword evidence="1" id="KW-0862">Zinc</keyword>
<dbReference type="InterPro" id="IPR043502">
    <property type="entry name" value="DNA/RNA_pol_sf"/>
</dbReference>
<sequence>MDNYQGTSHRERTIYNERRERNECFNCGGKGHYARGCPAGKGKTSEHRTFAAPVEITEEPGDVPQPRMQDKITDRPGPRIHRKTFVVHGKIQGYFARILIDTGCNTLIISDTWAAKHGLRTYTSPTPLEVRWGDRAGNYGATKMTCGDLSVFTEEKITYREDTVPFVVAPIRVDVILGLPFILGLDIRGLFDQEGFPTMTFYHDGQILNLRAKPTNRHWEAPSACAARLLSPREVQPRRFQPARPALNAEGIYTAKQWKRLMKKGEITGVFEVHIVDAIPVVEAQFVRTVDAKKRAILEERRHTHAEAKVTDQEDPLEALAADHPLRPTLEKYITTLFTEQSGMPPDRGEDNFTIRLKPGSKPVMQPLQHLSPDELDELGQQMQRLMDKGWISHSRSPWGAPVLFAPKKDGGLRCCIDYRALNKIVGLRVSVDS</sequence>
<dbReference type="Pfam" id="PF13650">
    <property type="entry name" value="Asp_protease_2"/>
    <property type="match status" value="1"/>
</dbReference>
<dbReference type="Gene3D" id="3.10.10.10">
    <property type="entry name" value="HIV Type 1 Reverse Transcriptase, subunit A, domain 1"/>
    <property type="match status" value="1"/>
</dbReference>
<dbReference type="Gene3D" id="4.10.60.10">
    <property type="entry name" value="Zinc finger, CCHC-type"/>
    <property type="match status" value="1"/>
</dbReference>
<dbReference type="EMBL" id="QEAQ01000431">
    <property type="protein sequence ID" value="TPX52117.1"/>
    <property type="molecule type" value="Genomic_DNA"/>
</dbReference>
<dbReference type="CDD" id="cd00303">
    <property type="entry name" value="retropepsin_like"/>
    <property type="match status" value="1"/>
</dbReference>
<evidence type="ECO:0000259" key="3">
    <source>
        <dbReference type="PROSITE" id="PS50158"/>
    </source>
</evidence>
<name>A0A507DLP5_9FUNG</name>
<dbReference type="InterPro" id="IPR036875">
    <property type="entry name" value="Znf_CCHC_sf"/>
</dbReference>
<protein>
    <recommendedName>
        <fullName evidence="3">CCHC-type domain-containing protein</fullName>
    </recommendedName>
</protein>
<dbReference type="SUPFAM" id="SSF57756">
    <property type="entry name" value="Retrovirus zinc finger-like domains"/>
    <property type="match status" value="1"/>
</dbReference>
<proteinExistence type="predicted"/>
<dbReference type="STRING" id="109895.A0A507DLP5"/>
<dbReference type="Proteomes" id="UP000318582">
    <property type="component" value="Unassembled WGS sequence"/>
</dbReference>
<gene>
    <name evidence="4" type="ORF">PhCBS80983_g06518</name>
</gene>
<dbReference type="InterPro" id="IPR001878">
    <property type="entry name" value="Znf_CCHC"/>
</dbReference>
<keyword evidence="1" id="KW-0479">Metal-binding</keyword>
<dbReference type="SUPFAM" id="SSF56672">
    <property type="entry name" value="DNA/RNA polymerases"/>
    <property type="match status" value="1"/>
</dbReference>
<evidence type="ECO:0000256" key="1">
    <source>
        <dbReference type="PROSITE-ProRule" id="PRU00047"/>
    </source>
</evidence>
<dbReference type="PANTHER" id="PTHR15503:SF22">
    <property type="entry name" value="TRANSPOSON TY3-I GAG POLYPROTEIN"/>
    <property type="match status" value="1"/>
</dbReference>
<keyword evidence="5" id="KW-1185">Reference proteome</keyword>
<dbReference type="InterPro" id="IPR021109">
    <property type="entry name" value="Peptidase_aspartic_dom_sf"/>
</dbReference>
<reference evidence="4 5" key="1">
    <citation type="journal article" date="2019" name="Sci. Rep.">
        <title>Comparative genomics of chytrid fungi reveal insights into the obligate biotrophic and pathogenic lifestyle of Synchytrium endobioticum.</title>
        <authorList>
            <person name="van de Vossenberg B.T.L.H."/>
            <person name="Warris S."/>
            <person name="Nguyen H.D.T."/>
            <person name="van Gent-Pelzer M.P.E."/>
            <person name="Joly D.L."/>
            <person name="van de Geest H.C."/>
            <person name="Bonants P.J.M."/>
            <person name="Smith D.S."/>
            <person name="Levesque C.A."/>
            <person name="van der Lee T.A.J."/>
        </authorList>
    </citation>
    <scope>NUCLEOTIDE SEQUENCE [LARGE SCALE GENOMIC DNA]</scope>
    <source>
        <strain evidence="4 5">CBS 809.83</strain>
    </source>
</reference>
<evidence type="ECO:0000313" key="4">
    <source>
        <dbReference type="EMBL" id="TPX52117.1"/>
    </source>
</evidence>
<dbReference type="SMART" id="SM00343">
    <property type="entry name" value="ZnF_C2HC"/>
    <property type="match status" value="1"/>
</dbReference>
<dbReference type="Pfam" id="PF00098">
    <property type="entry name" value="zf-CCHC"/>
    <property type="match status" value="1"/>
</dbReference>
<organism evidence="4 5">
    <name type="scientific">Powellomyces hirtus</name>
    <dbReference type="NCBI Taxonomy" id="109895"/>
    <lineage>
        <taxon>Eukaryota</taxon>
        <taxon>Fungi</taxon>
        <taxon>Fungi incertae sedis</taxon>
        <taxon>Chytridiomycota</taxon>
        <taxon>Chytridiomycota incertae sedis</taxon>
        <taxon>Chytridiomycetes</taxon>
        <taxon>Spizellomycetales</taxon>
        <taxon>Powellomycetaceae</taxon>
        <taxon>Powellomyces</taxon>
    </lineage>
</organism>